<accession>A0A6L5Z086</accession>
<sequence>MKPVNLFALALASVTALGTVAAPLPAQADAPKIKVESKHDKYKYEYKDGRCEFKYEMKYGKNEVKQKSKGDCSHVARFPRFAPPSAQVVAAPRAVVPAPRPAVRRRDCNSDALGALIGAGIGAAAGTRVGDGDTVTVVAGTVLGGLLGREIGAKIDDRDRRCIGSALEYAEPGRAFEFANPQTGLGYFLRPLERGTRAGSPCRGFEARFGDGPLQRGTACREAGGWNIVELR</sequence>
<keyword evidence="1" id="KW-0732">Signal</keyword>
<dbReference type="EMBL" id="WIND01000006">
    <property type="protein sequence ID" value="MSU89937.1"/>
    <property type="molecule type" value="Genomic_DNA"/>
</dbReference>
<evidence type="ECO:0008006" key="4">
    <source>
        <dbReference type="Google" id="ProtNLM"/>
    </source>
</evidence>
<evidence type="ECO:0000313" key="3">
    <source>
        <dbReference type="Proteomes" id="UP000474957"/>
    </source>
</evidence>
<dbReference type="RefSeq" id="WP_154446424.1">
    <property type="nucleotide sequence ID" value="NZ_WIND01000006.1"/>
</dbReference>
<evidence type="ECO:0000256" key="1">
    <source>
        <dbReference type="SAM" id="SignalP"/>
    </source>
</evidence>
<comment type="caution">
    <text evidence="2">The sequence shown here is derived from an EMBL/GenBank/DDBJ whole genome shotgun (WGS) entry which is preliminary data.</text>
</comment>
<feature type="chain" id="PRO_5026959977" description="Glycine zipper 2TM domain-containing protein" evidence="1">
    <location>
        <begin position="22"/>
        <end position="232"/>
    </location>
</feature>
<organism evidence="2 3">
    <name type="scientific">Halovulum marinum</name>
    <dbReference type="NCBI Taxonomy" id="2662447"/>
    <lineage>
        <taxon>Bacteria</taxon>
        <taxon>Pseudomonadati</taxon>
        <taxon>Pseudomonadota</taxon>
        <taxon>Alphaproteobacteria</taxon>
        <taxon>Rhodobacterales</taxon>
        <taxon>Paracoccaceae</taxon>
        <taxon>Halovulum</taxon>
    </lineage>
</organism>
<name>A0A6L5Z086_9RHOB</name>
<dbReference type="Proteomes" id="UP000474957">
    <property type="component" value="Unassembled WGS sequence"/>
</dbReference>
<feature type="signal peptide" evidence="1">
    <location>
        <begin position="1"/>
        <end position="21"/>
    </location>
</feature>
<evidence type="ECO:0000313" key="2">
    <source>
        <dbReference type="EMBL" id="MSU89937.1"/>
    </source>
</evidence>
<keyword evidence="3" id="KW-1185">Reference proteome</keyword>
<reference evidence="2 3" key="1">
    <citation type="submission" date="2019-10" db="EMBL/GenBank/DDBJ databases">
        <title>Cognatihalovulum marinum gen. nov. sp. nov., a new member of the family Rhodobacteraceae isolated from deep seawater of the Northwest Indian Ocean.</title>
        <authorList>
            <person name="Ruan C."/>
            <person name="Wang J."/>
            <person name="Zheng X."/>
            <person name="Song L."/>
            <person name="Zhu Y."/>
            <person name="Huang Y."/>
            <person name="Lu Z."/>
            <person name="Du W."/>
            <person name="Huang L."/>
            <person name="Dai X."/>
        </authorList>
    </citation>
    <scope>NUCLEOTIDE SEQUENCE [LARGE SCALE GENOMIC DNA]</scope>
    <source>
        <strain evidence="2 3">2CG4</strain>
    </source>
</reference>
<gene>
    <name evidence="2" type="ORF">GE300_09985</name>
</gene>
<dbReference type="AlphaFoldDB" id="A0A6L5Z086"/>
<protein>
    <recommendedName>
        <fullName evidence="4">Glycine zipper 2TM domain-containing protein</fullName>
    </recommendedName>
</protein>
<proteinExistence type="predicted"/>